<evidence type="ECO:0000256" key="4">
    <source>
        <dbReference type="ARBA" id="ARBA00022989"/>
    </source>
</evidence>
<feature type="transmembrane region" description="Helical" evidence="6">
    <location>
        <begin position="36"/>
        <end position="57"/>
    </location>
</feature>
<dbReference type="PANTHER" id="PTHR39087">
    <property type="entry name" value="UPF0104 MEMBRANE PROTEIN MJ1595"/>
    <property type="match status" value="1"/>
</dbReference>
<keyword evidence="5 6" id="KW-0472">Membrane</keyword>
<comment type="subcellular location">
    <subcellularLocation>
        <location evidence="1">Cell membrane</location>
        <topology evidence="1">Multi-pass membrane protein</topology>
    </subcellularLocation>
</comment>
<gene>
    <name evidence="7" type="ORF">ACFYXI_28290</name>
</gene>
<protein>
    <submittedName>
        <fullName evidence="7">Lysylphosphatidylglycerol synthase transmembrane domain-containing protein</fullName>
    </submittedName>
</protein>
<dbReference type="RefSeq" id="WP_387415639.1">
    <property type="nucleotide sequence ID" value="NZ_JBIASD010000022.1"/>
</dbReference>
<feature type="transmembrane region" description="Helical" evidence="6">
    <location>
        <begin position="248"/>
        <end position="270"/>
    </location>
</feature>
<proteinExistence type="predicted"/>
<dbReference type="InterPro" id="IPR022791">
    <property type="entry name" value="L-PG_synthase/AglD"/>
</dbReference>
<feature type="transmembrane region" description="Helical" evidence="6">
    <location>
        <begin position="69"/>
        <end position="97"/>
    </location>
</feature>
<dbReference type="EMBL" id="JBIASD010000022">
    <property type="protein sequence ID" value="MFF3669496.1"/>
    <property type="molecule type" value="Genomic_DNA"/>
</dbReference>
<keyword evidence="3 6" id="KW-0812">Transmembrane</keyword>
<keyword evidence="4 6" id="KW-1133">Transmembrane helix</keyword>
<reference evidence="7 8" key="1">
    <citation type="submission" date="2024-10" db="EMBL/GenBank/DDBJ databases">
        <title>The Natural Products Discovery Center: Release of the First 8490 Sequenced Strains for Exploring Actinobacteria Biosynthetic Diversity.</title>
        <authorList>
            <person name="Kalkreuter E."/>
            <person name="Kautsar S.A."/>
            <person name="Yang D."/>
            <person name="Bader C.D."/>
            <person name="Teijaro C.N."/>
            <person name="Fluegel L."/>
            <person name="Davis C.M."/>
            <person name="Simpson J.R."/>
            <person name="Lauterbach L."/>
            <person name="Steele A.D."/>
            <person name="Gui C."/>
            <person name="Meng S."/>
            <person name="Li G."/>
            <person name="Viehrig K."/>
            <person name="Ye F."/>
            <person name="Su P."/>
            <person name="Kiefer A.F."/>
            <person name="Nichols A."/>
            <person name="Cepeda A.J."/>
            <person name="Yan W."/>
            <person name="Fan B."/>
            <person name="Jiang Y."/>
            <person name="Adhikari A."/>
            <person name="Zheng C.-J."/>
            <person name="Schuster L."/>
            <person name="Cowan T.M."/>
            <person name="Smanski M.J."/>
            <person name="Chevrette M.G."/>
            <person name="De Carvalho L.P.S."/>
            <person name="Shen B."/>
        </authorList>
    </citation>
    <scope>NUCLEOTIDE SEQUENCE [LARGE SCALE GENOMIC DNA]</scope>
    <source>
        <strain evidence="7 8">NPDC002173</strain>
    </source>
</reference>
<keyword evidence="2" id="KW-1003">Cell membrane</keyword>
<keyword evidence="8" id="KW-1185">Reference proteome</keyword>
<evidence type="ECO:0000256" key="6">
    <source>
        <dbReference type="SAM" id="Phobius"/>
    </source>
</evidence>
<organism evidence="7 8">
    <name type="scientific">Microtetraspora malaysiensis</name>
    <dbReference type="NCBI Taxonomy" id="161358"/>
    <lineage>
        <taxon>Bacteria</taxon>
        <taxon>Bacillati</taxon>
        <taxon>Actinomycetota</taxon>
        <taxon>Actinomycetes</taxon>
        <taxon>Streptosporangiales</taxon>
        <taxon>Streptosporangiaceae</taxon>
        <taxon>Microtetraspora</taxon>
    </lineage>
</organism>
<dbReference type="PANTHER" id="PTHR39087:SF2">
    <property type="entry name" value="UPF0104 MEMBRANE PROTEIN MJ1595"/>
    <property type="match status" value="1"/>
</dbReference>
<name>A0ABW6SWV4_9ACTN</name>
<accession>A0ABW6SWV4</accession>
<evidence type="ECO:0000313" key="7">
    <source>
        <dbReference type="EMBL" id="MFF3669496.1"/>
    </source>
</evidence>
<sequence length="335" mass="35388">MSLISLALAATLIVFLPRIAGVTWEELYDRFSQIGWGTMAVLTGLWVAGLCAYSVVLSGSLPGLSRRRAILINCVGSGVSNVLPFGGAVGVAMTFTMTARWGFGRRPVVVSTVVTGVWNMLTRFLLPAVGLLCLVGTGRVPDSRLAVAAGTGGALLLGVVAAMSASLYREGAADLLGRGLDRVVKRLPIKSKPSLRDVLLDLRSSTIEITRTKWPQLTLGMISYMALQCVLFIGCLQVTGGRIPIPEAVAAFAINRVLTTAVITPGGSGISESATALALLGFGVAPAVAAAAVLLFWFFAHLIEIPVGWLAWTLWSLTARNDKRAPASQRSEIRL</sequence>
<evidence type="ECO:0000313" key="8">
    <source>
        <dbReference type="Proteomes" id="UP001602013"/>
    </source>
</evidence>
<evidence type="ECO:0000256" key="3">
    <source>
        <dbReference type="ARBA" id="ARBA00022692"/>
    </source>
</evidence>
<feature type="transmembrane region" description="Helical" evidence="6">
    <location>
        <begin position="117"/>
        <end position="138"/>
    </location>
</feature>
<comment type="caution">
    <text evidence="7">The sequence shown here is derived from an EMBL/GenBank/DDBJ whole genome shotgun (WGS) entry which is preliminary data.</text>
</comment>
<feature type="transmembrane region" description="Helical" evidence="6">
    <location>
        <begin position="145"/>
        <end position="168"/>
    </location>
</feature>
<dbReference type="Pfam" id="PF03706">
    <property type="entry name" value="LPG_synthase_TM"/>
    <property type="match status" value="1"/>
</dbReference>
<evidence type="ECO:0000256" key="2">
    <source>
        <dbReference type="ARBA" id="ARBA00022475"/>
    </source>
</evidence>
<feature type="transmembrane region" description="Helical" evidence="6">
    <location>
        <begin position="276"/>
        <end position="300"/>
    </location>
</feature>
<evidence type="ECO:0000256" key="5">
    <source>
        <dbReference type="ARBA" id="ARBA00023136"/>
    </source>
</evidence>
<evidence type="ECO:0000256" key="1">
    <source>
        <dbReference type="ARBA" id="ARBA00004651"/>
    </source>
</evidence>
<dbReference type="Proteomes" id="UP001602013">
    <property type="component" value="Unassembled WGS sequence"/>
</dbReference>
<feature type="transmembrane region" description="Helical" evidence="6">
    <location>
        <begin position="217"/>
        <end position="236"/>
    </location>
</feature>